<reference evidence="2" key="1">
    <citation type="submission" date="2021-01" db="EMBL/GenBank/DDBJ databases">
        <authorList>
            <consortium name="Genoscope - CEA"/>
            <person name="William W."/>
        </authorList>
    </citation>
    <scope>NUCLEOTIDE SEQUENCE</scope>
</reference>
<comment type="caution">
    <text evidence="2">The sequence shown here is derived from an EMBL/GenBank/DDBJ whole genome shotgun (WGS) entry which is preliminary data.</text>
</comment>
<evidence type="ECO:0000313" key="2">
    <source>
        <dbReference type="EMBL" id="CAD8141799.1"/>
    </source>
</evidence>
<keyword evidence="3" id="KW-1185">Reference proteome</keyword>
<dbReference type="EMBL" id="CAJJDP010000012">
    <property type="protein sequence ID" value="CAD8141799.1"/>
    <property type="molecule type" value="Genomic_DNA"/>
</dbReference>
<evidence type="ECO:0000259" key="1">
    <source>
        <dbReference type="PROSITE" id="PS50006"/>
    </source>
</evidence>
<dbReference type="SMART" id="SM00240">
    <property type="entry name" value="FHA"/>
    <property type="match status" value="2"/>
</dbReference>
<feature type="domain" description="FHA" evidence="1">
    <location>
        <begin position="333"/>
        <end position="388"/>
    </location>
</feature>
<dbReference type="AlphaFoldDB" id="A0A8S1SR13"/>
<sequence>MNNAKIVDQVDNAQINLFPTPPQIPTNQDDEIIDQLLKQDYQQQKENPQFDKYYQKRTSLINNTELNELEPYIKLTVGANSPTHLPVYYFINQQGLIGSPKTANSEDIIIGRSHVRQVNPLDIILQMKRLISKVHCKLICQDYFRQEFILKLIYTLVLYRIRTQSNFPLPQRARFIISQFLDQPRHVYIQDLGSLSGTSLQLKNTTPCIMKQDQMYSFGANYHFIVKFCQSFNEGGKDIDDQFFQLLKQLYILKKPKLRFYFGDPNMLQKLFNIIQQGSIEDSYNKTNQEQVYDKLKEYKVAIINIGLNQQRKRISFSQTLYFHLENEDSYEITIGRSNENSYKIRSDTISRKQCRFQYLKSLKAWGVFDGTKDNSSLNGTWIQLQTVQQMNKQEESNLIEVKNNAVFKVGSIQLKIEMIKGKQELKLFQSNINQTKTK</sequence>
<protein>
    <recommendedName>
        <fullName evidence="1">FHA domain-containing protein</fullName>
    </recommendedName>
</protein>
<dbReference type="Proteomes" id="UP000683925">
    <property type="component" value="Unassembled WGS sequence"/>
</dbReference>
<dbReference type="OrthoDB" id="298175at2759"/>
<dbReference type="OMA" id="PRHVYIQ"/>
<dbReference type="PROSITE" id="PS50006">
    <property type="entry name" value="FHA_DOMAIN"/>
    <property type="match status" value="1"/>
</dbReference>
<accession>A0A8S1SR13</accession>
<dbReference type="Pfam" id="PF00498">
    <property type="entry name" value="FHA"/>
    <property type="match status" value="1"/>
</dbReference>
<proteinExistence type="predicted"/>
<dbReference type="InterPro" id="IPR000253">
    <property type="entry name" value="FHA_dom"/>
</dbReference>
<dbReference type="CDD" id="cd00060">
    <property type="entry name" value="FHA"/>
    <property type="match status" value="1"/>
</dbReference>
<gene>
    <name evidence="2" type="ORF">POCTA_138.1.T0130141</name>
</gene>
<organism evidence="2 3">
    <name type="scientific">Paramecium octaurelia</name>
    <dbReference type="NCBI Taxonomy" id="43137"/>
    <lineage>
        <taxon>Eukaryota</taxon>
        <taxon>Sar</taxon>
        <taxon>Alveolata</taxon>
        <taxon>Ciliophora</taxon>
        <taxon>Intramacronucleata</taxon>
        <taxon>Oligohymenophorea</taxon>
        <taxon>Peniculida</taxon>
        <taxon>Parameciidae</taxon>
        <taxon>Paramecium</taxon>
    </lineage>
</organism>
<evidence type="ECO:0000313" key="3">
    <source>
        <dbReference type="Proteomes" id="UP000683925"/>
    </source>
</evidence>
<name>A0A8S1SR13_PAROT</name>